<dbReference type="Proteomes" id="UP000249363">
    <property type="component" value="Unassembled WGS sequence"/>
</dbReference>
<feature type="domain" description="Enoyl reductase (ER)" evidence="7">
    <location>
        <begin position="15"/>
        <end position="373"/>
    </location>
</feature>
<keyword evidence="5" id="KW-0560">Oxidoreductase</keyword>
<dbReference type="PROSITE" id="PS00059">
    <property type="entry name" value="ADH_ZINC"/>
    <property type="match status" value="1"/>
</dbReference>
<organism evidence="8 9">
    <name type="scientific">Talaromyces amestolkiae</name>
    <dbReference type="NCBI Taxonomy" id="1196081"/>
    <lineage>
        <taxon>Eukaryota</taxon>
        <taxon>Fungi</taxon>
        <taxon>Dikarya</taxon>
        <taxon>Ascomycota</taxon>
        <taxon>Pezizomycotina</taxon>
        <taxon>Eurotiomycetes</taxon>
        <taxon>Eurotiomycetidae</taxon>
        <taxon>Eurotiales</taxon>
        <taxon>Trichocomaceae</taxon>
        <taxon>Talaromyces</taxon>
        <taxon>Talaromyces sect. Talaromyces</taxon>
    </lineage>
</organism>
<evidence type="ECO:0000313" key="9">
    <source>
        <dbReference type="Proteomes" id="UP000249363"/>
    </source>
</evidence>
<dbReference type="AlphaFoldDB" id="A0A364L3F4"/>
<evidence type="ECO:0000256" key="3">
    <source>
        <dbReference type="ARBA" id="ARBA00022723"/>
    </source>
</evidence>
<dbReference type="InterPro" id="IPR011032">
    <property type="entry name" value="GroES-like_sf"/>
</dbReference>
<dbReference type="Pfam" id="PF00107">
    <property type="entry name" value="ADH_zinc_N"/>
    <property type="match status" value="1"/>
</dbReference>
<keyword evidence="3 6" id="KW-0479">Metal-binding</keyword>
<name>A0A364L3F4_TALAM</name>
<comment type="cofactor">
    <cofactor evidence="1 6">
        <name>Zn(2+)</name>
        <dbReference type="ChEBI" id="CHEBI:29105"/>
    </cofactor>
</comment>
<dbReference type="InterPro" id="IPR020843">
    <property type="entry name" value="ER"/>
</dbReference>
<comment type="caution">
    <text evidence="8">The sequence shown here is derived from an EMBL/GenBank/DDBJ whole genome shotgun (WGS) entry which is preliminary data.</text>
</comment>
<reference evidence="8 9" key="1">
    <citation type="journal article" date="2017" name="Biotechnol. Biofuels">
        <title>Differential beta-glucosidase expression as a function of carbon source availability in Talaromyces amestolkiae: a genomic and proteomic approach.</title>
        <authorList>
            <person name="de Eugenio L.I."/>
            <person name="Mendez-Liter J.A."/>
            <person name="Nieto-Dominguez M."/>
            <person name="Alonso L."/>
            <person name="Gil-Munoz J."/>
            <person name="Barriuso J."/>
            <person name="Prieto A."/>
            <person name="Martinez M.J."/>
        </authorList>
    </citation>
    <scope>NUCLEOTIDE SEQUENCE [LARGE SCALE GENOMIC DNA]</scope>
    <source>
        <strain evidence="8 9">CIB</strain>
    </source>
</reference>
<dbReference type="Gene3D" id="3.90.180.10">
    <property type="entry name" value="Medium-chain alcohol dehydrogenases, catalytic domain"/>
    <property type="match status" value="1"/>
</dbReference>
<dbReference type="GO" id="GO:0008270">
    <property type="term" value="F:zinc ion binding"/>
    <property type="evidence" value="ECO:0007669"/>
    <property type="project" value="InterPro"/>
</dbReference>
<evidence type="ECO:0000256" key="2">
    <source>
        <dbReference type="ARBA" id="ARBA00008072"/>
    </source>
</evidence>
<keyword evidence="4 6" id="KW-0862">Zinc</keyword>
<dbReference type="STRING" id="1196081.A0A364L3F4"/>
<dbReference type="FunFam" id="3.40.50.720:FF:000003">
    <property type="entry name" value="S-(hydroxymethyl)glutathione dehydrogenase"/>
    <property type="match status" value="1"/>
</dbReference>
<protein>
    <recommendedName>
        <fullName evidence="7">Enoyl reductase (ER) domain-containing protein</fullName>
    </recommendedName>
</protein>
<dbReference type="GeneID" id="63795570"/>
<dbReference type="PANTHER" id="PTHR43350:SF11">
    <property type="entry name" value="ENOYL REDUCTASE (ER) DOMAIN-CONTAINING PROTEIN"/>
    <property type="match status" value="1"/>
</dbReference>
<evidence type="ECO:0000256" key="6">
    <source>
        <dbReference type="RuleBase" id="RU361277"/>
    </source>
</evidence>
<dbReference type="GO" id="GO:0016491">
    <property type="term" value="F:oxidoreductase activity"/>
    <property type="evidence" value="ECO:0007669"/>
    <property type="project" value="UniProtKB-KW"/>
</dbReference>
<dbReference type="PANTHER" id="PTHR43350">
    <property type="entry name" value="NAD-DEPENDENT ALCOHOL DEHYDROGENASE"/>
    <property type="match status" value="1"/>
</dbReference>
<evidence type="ECO:0000259" key="7">
    <source>
        <dbReference type="SMART" id="SM00829"/>
    </source>
</evidence>
<dbReference type="InterPro" id="IPR002328">
    <property type="entry name" value="ADH_Zn_CS"/>
</dbReference>
<evidence type="ECO:0000256" key="4">
    <source>
        <dbReference type="ARBA" id="ARBA00022833"/>
    </source>
</evidence>
<dbReference type="EMBL" id="MIKG01000012">
    <property type="protein sequence ID" value="RAO70342.1"/>
    <property type="molecule type" value="Genomic_DNA"/>
</dbReference>
<proteinExistence type="inferred from homology"/>
<sequence length="376" mass="39826">MSRETTALVLREVNGPFTLEPIKVDALKSHEVLVEIHAVGLCHTDLSCDTDLSCATGVLPAVTPAVFGHEGAGVVVEMGSEVDEASVGDKVLLSYAFCNNCKQCKAGRAPYCDSMMPLNFGGLRDDGSSGLALNDGSALRAHFFGQSSFSRLAVVHRKCIVKVPQDTPLDLFAPLGCGLQTGAGSILNTLNVQEGSTVAIFGVGSVGLSAIMAARIRKAKEIIAVDIQPSRLELAKQLGATSTVNSAEVDALQEIRRIVPPSGVHYALDCSGVLKVIETMVDSLGPCGRACSAGAPTPGKRASIDVFSHLVMGKEYVGCHQGGSIAKEMIPYLIDQHNKGQYPLEKLIVNYDIQDFERAIKDTKSGSTIKAVLKWT</sequence>
<dbReference type="CDD" id="cd08278">
    <property type="entry name" value="benzyl_alcohol_DH"/>
    <property type="match status" value="1"/>
</dbReference>
<accession>A0A364L3F4</accession>
<dbReference type="RefSeq" id="XP_040734858.1">
    <property type="nucleotide sequence ID" value="XM_040878931.1"/>
</dbReference>
<dbReference type="OrthoDB" id="1560166at2759"/>
<evidence type="ECO:0000256" key="5">
    <source>
        <dbReference type="ARBA" id="ARBA00023002"/>
    </source>
</evidence>
<evidence type="ECO:0000256" key="1">
    <source>
        <dbReference type="ARBA" id="ARBA00001947"/>
    </source>
</evidence>
<dbReference type="InterPro" id="IPR013149">
    <property type="entry name" value="ADH-like_C"/>
</dbReference>
<comment type="similarity">
    <text evidence="2 6">Belongs to the zinc-containing alcohol dehydrogenase family.</text>
</comment>
<dbReference type="InterPro" id="IPR013154">
    <property type="entry name" value="ADH-like_N"/>
</dbReference>
<dbReference type="SMART" id="SM00829">
    <property type="entry name" value="PKS_ER"/>
    <property type="match status" value="1"/>
</dbReference>
<keyword evidence="9" id="KW-1185">Reference proteome</keyword>
<dbReference type="SUPFAM" id="SSF51735">
    <property type="entry name" value="NAD(P)-binding Rossmann-fold domains"/>
    <property type="match status" value="1"/>
</dbReference>
<gene>
    <name evidence="8" type="ORF">BHQ10_006354</name>
</gene>
<evidence type="ECO:0000313" key="8">
    <source>
        <dbReference type="EMBL" id="RAO70342.1"/>
    </source>
</evidence>
<dbReference type="InterPro" id="IPR036291">
    <property type="entry name" value="NAD(P)-bd_dom_sf"/>
</dbReference>
<dbReference type="Gene3D" id="3.40.50.720">
    <property type="entry name" value="NAD(P)-binding Rossmann-like Domain"/>
    <property type="match status" value="1"/>
</dbReference>
<dbReference type="SUPFAM" id="SSF50129">
    <property type="entry name" value="GroES-like"/>
    <property type="match status" value="1"/>
</dbReference>
<dbReference type="Pfam" id="PF08240">
    <property type="entry name" value="ADH_N"/>
    <property type="match status" value="1"/>
</dbReference>